<protein>
    <submittedName>
        <fullName evidence="1">Uncharacterized protein</fullName>
    </submittedName>
</protein>
<dbReference type="EMBL" id="MN740374">
    <property type="protein sequence ID" value="QHU03320.1"/>
    <property type="molecule type" value="Genomic_DNA"/>
</dbReference>
<name>A0A6C0JER2_9ZZZZ</name>
<accession>A0A6C0JER2</accession>
<sequence length="168" mass="19833">MKEFLDKYASLSNKNSPITIHYGIKISENIFNTKIDKQRLDSILEKIKKIENMKLNISYINDITEYKTENTSIIKSNNELDYLIYNIKDSIVTNNLYIIKHNIQINSTIIPSISQFESIEKYDLMNISFNNFFNIKIHDYKEYYTLTIQIKKPNSGTFLHNILSKIFT</sequence>
<proteinExistence type="predicted"/>
<organism evidence="1">
    <name type="scientific">viral metagenome</name>
    <dbReference type="NCBI Taxonomy" id="1070528"/>
    <lineage>
        <taxon>unclassified sequences</taxon>
        <taxon>metagenomes</taxon>
        <taxon>organismal metagenomes</taxon>
    </lineage>
</organism>
<evidence type="ECO:0000313" key="1">
    <source>
        <dbReference type="EMBL" id="QHU03320.1"/>
    </source>
</evidence>
<reference evidence="1" key="1">
    <citation type="journal article" date="2020" name="Nature">
        <title>Giant virus diversity and host interactions through global metagenomics.</title>
        <authorList>
            <person name="Schulz F."/>
            <person name="Roux S."/>
            <person name="Paez-Espino D."/>
            <person name="Jungbluth S."/>
            <person name="Walsh D.A."/>
            <person name="Denef V.J."/>
            <person name="McMahon K.D."/>
            <person name="Konstantinidis K.T."/>
            <person name="Eloe-Fadrosh E.A."/>
            <person name="Kyrpides N.C."/>
            <person name="Woyke T."/>
        </authorList>
    </citation>
    <scope>NUCLEOTIDE SEQUENCE</scope>
    <source>
        <strain evidence="1">GVMAG-M-3300026093-6</strain>
    </source>
</reference>
<dbReference type="AlphaFoldDB" id="A0A6C0JER2"/>